<reference evidence="1 2" key="1">
    <citation type="submission" date="2023-04" db="EMBL/GenBank/DDBJ databases">
        <title>Genome of Basidiobolus ranarum AG-B5.</title>
        <authorList>
            <person name="Stajich J.E."/>
            <person name="Carter-House D."/>
            <person name="Gryganskyi A."/>
        </authorList>
    </citation>
    <scope>NUCLEOTIDE SEQUENCE [LARGE SCALE GENOMIC DNA]</scope>
    <source>
        <strain evidence="1 2">AG-B5</strain>
    </source>
</reference>
<evidence type="ECO:0000313" key="2">
    <source>
        <dbReference type="Proteomes" id="UP001479436"/>
    </source>
</evidence>
<evidence type="ECO:0000313" key="1">
    <source>
        <dbReference type="EMBL" id="KAK9760748.1"/>
    </source>
</evidence>
<keyword evidence="2" id="KW-1185">Reference proteome</keyword>
<accession>A0ABR2WGU3</accession>
<protein>
    <submittedName>
        <fullName evidence="1">Uncharacterized protein</fullName>
    </submittedName>
</protein>
<sequence length="336" mass="37305">MFDFPVKAQSLCAPKLPSNYRTILDKEKMDPRMKKMIRLITNVFEHASKTINYGFCENIGDKRGYTCGTVGFTTGTGDLYTVIDEYERRLGAETGFSRYRSELRKLASHSDCSIPDGDVSRLAAFAELWKRESCLAEFRSVQDDVADMIYYLPAVEMAAEVGVTSSLGKAVFYDTAVQHGWEEDDGLSLKTIINLAGPKSTSSEQEYLERFLIVRRKLLCCYPDNVWPDSADRVSDLMGLVSSNDLEFKNSIILEAYETTITGNEELFSPCANPPSGPSIPEPGLEPFRNRTPINEAKSTSGEEVDLPYDALSAGVRTLSTASSLLIGILTLLFSR</sequence>
<dbReference type="SUPFAM" id="SSF53955">
    <property type="entry name" value="Lysozyme-like"/>
    <property type="match status" value="1"/>
</dbReference>
<dbReference type="Proteomes" id="UP001479436">
    <property type="component" value="Unassembled WGS sequence"/>
</dbReference>
<proteinExistence type="predicted"/>
<dbReference type="InterPro" id="IPR000400">
    <property type="entry name" value="Glyco_hydro_46"/>
</dbReference>
<dbReference type="Gene3D" id="3.30.386.10">
    <property type="entry name" value="Chitosanase, subunit A, domain 2"/>
    <property type="match status" value="1"/>
</dbReference>
<name>A0ABR2WGU3_9FUNG</name>
<dbReference type="Gene3D" id="1.20.141.10">
    <property type="entry name" value="Chitosanase, subunit A, domain 1"/>
    <property type="match status" value="1"/>
</dbReference>
<dbReference type="InterPro" id="IPR023099">
    <property type="entry name" value="Glyco_hydro_46_N"/>
</dbReference>
<gene>
    <name evidence="1" type="ORF">K7432_014900</name>
</gene>
<organism evidence="1 2">
    <name type="scientific">Basidiobolus ranarum</name>
    <dbReference type="NCBI Taxonomy" id="34480"/>
    <lineage>
        <taxon>Eukaryota</taxon>
        <taxon>Fungi</taxon>
        <taxon>Fungi incertae sedis</taxon>
        <taxon>Zoopagomycota</taxon>
        <taxon>Entomophthoromycotina</taxon>
        <taxon>Basidiobolomycetes</taxon>
        <taxon>Basidiobolales</taxon>
        <taxon>Basidiobolaceae</taxon>
        <taxon>Basidiobolus</taxon>
    </lineage>
</organism>
<dbReference type="Pfam" id="PF01374">
    <property type="entry name" value="Glyco_hydro_46"/>
    <property type="match status" value="1"/>
</dbReference>
<comment type="caution">
    <text evidence="1">The sequence shown here is derived from an EMBL/GenBank/DDBJ whole genome shotgun (WGS) entry which is preliminary data.</text>
</comment>
<dbReference type="EMBL" id="JASJQH010001833">
    <property type="protein sequence ID" value="KAK9760748.1"/>
    <property type="molecule type" value="Genomic_DNA"/>
</dbReference>
<dbReference type="InterPro" id="IPR023346">
    <property type="entry name" value="Lysozyme-like_dom_sf"/>
</dbReference>